<evidence type="ECO:0000256" key="7">
    <source>
        <dbReference type="ARBA" id="ARBA00022801"/>
    </source>
</evidence>
<evidence type="ECO:0000256" key="15">
    <source>
        <dbReference type="SAM" id="MobiDB-lite"/>
    </source>
</evidence>
<feature type="domain" description="Penicillin-binding protein transpeptidase" evidence="17">
    <location>
        <begin position="374"/>
        <end position="635"/>
    </location>
</feature>
<protein>
    <submittedName>
        <fullName evidence="19">Penicillin-binding protein/penicillin-binding protein 1A</fullName>
        <ecNumber evidence="19">2.4.1.-</ecNumber>
        <ecNumber evidence="19">3.4.-.-</ecNumber>
    </submittedName>
</protein>
<dbReference type="EC" id="3.4.-.-" evidence="19"/>
<dbReference type="SUPFAM" id="SSF53955">
    <property type="entry name" value="Lysozyme-like"/>
    <property type="match status" value="1"/>
</dbReference>
<comment type="catalytic activity">
    <reaction evidence="13">
        <text>Preferential cleavage: (Ac)2-L-Lys-D-Ala-|-D-Ala. Also transpeptidation of peptidyl-alanyl moieties that are N-acyl substituents of D-alanine.</text>
        <dbReference type="EC" id="3.4.16.4"/>
    </reaction>
</comment>
<evidence type="ECO:0000259" key="17">
    <source>
        <dbReference type="Pfam" id="PF00905"/>
    </source>
</evidence>
<dbReference type="InterPro" id="IPR050396">
    <property type="entry name" value="Glycosyltr_51/Transpeptidase"/>
</dbReference>
<dbReference type="Pfam" id="PF00905">
    <property type="entry name" value="Transpeptidase"/>
    <property type="match status" value="1"/>
</dbReference>
<dbReference type="InterPro" id="IPR001460">
    <property type="entry name" value="PCN-bd_Tpept"/>
</dbReference>
<evidence type="ECO:0000256" key="9">
    <source>
        <dbReference type="ARBA" id="ARBA00022984"/>
    </source>
</evidence>
<evidence type="ECO:0000256" key="4">
    <source>
        <dbReference type="ARBA" id="ARBA00022670"/>
    </source>
</evidence>
<dbReference type="PANTHER" id="PTHR32282:SF11">
    <property type="entry name" value="PENICILLIN-BINDING PROTEIN 1B"/>
    <property type="match status" value="1"/>
</dbReference>
<dbReference type="Gene3D" id="1.10.3810.10">
    <property type="entry name" value="Biosynthetic peptidoglycan transglycosylase-like"/>
    <property type="match status" value="1"/>
</dbReference>
<feature type="transmembrane region" description="Helical" evidence="16">
    <location>
        <begin position="21"/>
        <end position="50"/>
    </location>
</feature>
<keyword evidence="20" id="KW-1185">Reference proteome</keyword>
<dbReference type="GO" id="GO:0016757">
    <property type="term" value="F:glycosyltransferase activity"/>
    <property type="evidence" value="ECO:0007669"/>
    <property type="project" value="UniProtKB-KW"/>
</dbReference>
<evidence type="ECO:0000256" key="6">
    <source>
        <dbReference type="ARBA" id="ARBA00022679"/>
    </source>
</evidence>
<evidence type="ECO:0000256" key="1">
    <source>
        <dbReference type="ARBA" id="ARBA00004236"/>
    </source>
</evidence>
<keyword evidence="11" id="KW-0511">Multifunctional enzyme</keyword>
<evidence type="ECO:0000313" key="19">
    <source>
        <dbReference type="EMBL" id="MDP9727249.1"/>
    </source>
</evidence>
<evidence type="ECO:0000256" key="10">
    <source>
        <dbReference type="ARBA" id="ARBA00023136"/>
    </source>
</evidence>
<keyword evidence="8" id="KW-0133">Cell shape</keyword>
<keyword evidence="2" id="KW-1003">Cell membrane</keyword>
<evidence type="ECO:0000256" key="3">
    <source>
        <dbReference type="ARBA" id="ARBA00022645"/>
    </source>
</evidence>
<keyword evidence="12" id="KW-0961">Cell wall biogenesis/degradation</keyword>
<evidence type="ECO:0000256" key="16">
    <source>
        <dbReference type="SAM" id="Phobius"/>
    </source>
</evidence>
<dbReference type="InterPro" id="IPR012338">
    <property type="entry name" value="Beta-lactam/transpept-like"/>
</dbReference>
<evidence type="ECO:0000313" key="20">
    <source>
        <dbReference type="Proteomes" id="UP001229209"/>
    </source>
</evidence>
<organism evidence="19 20">
    <name type="scientific">Alicyclobacillus tolerans</name>
    <dbReference type="NCBI Taxonomy" id="90970"/>
    <lineage>
        <taxon>Bacteria</taxon>
        <taxon>Bacillati</taxon>
        <taxon>Bacillota</taxon>
        <taxon>Bacilli</taxon>
        <taxon>Bacillales</taxon>
        <taxon>Alicyclobacillaceae</taxon>
        <taxon>Alicyclobacillus</taxon>
    </lineage>
</organism>
<dbReference type="PANTHER" id="PTHR32282">
    <property type="entry name" value="BINDING PROTEIN TRANSPEPTIDASE, PUTATIVE-RELATED"/>
    <property type="match status" value="1"/>
</dbReference>
<keyword evidence="3" id="KW-0121">Carboxypeptidase</keyword>
<keyword evidence="6 19" id="KW-0808">Transferase</keyword>
<keyword evidence="4" id="KW-0645">Protease</keyword>
<dbReference type="InterPro" id="IPR023346">
    <property type="entry name" value="Lysozyme-like_dom_sf"/>
</dbReference>
<keyword evidence="16" id="KW-0812">Transmembrane</keyword>
<feature type="domain" description="Glycosyl transferase family 51" evidence="18">
    <location>
        <begin position="78"/>
        <end position="258"/>
    </location>
</feature>
<feature type="region of interest" description="Disordered" evidence="15">
    <location>
        <begin position="719"/>
        <end position="752"/>
    </location>
</feature>
<evidence type="ECO:0000256" key="11">
    <source>
        <dbReference type="ARBA" id="ARBA00023268"/>
    </source>
</evidence>
<keyword evidence="5 19" id="KW-0328">Glycosyltransferase</keyword>
<comment type="subcellular location">
    <subcellularLocation>
        <location evidence="1">Cell membrane</location>
    </subcellularLocation>
</comment>
<evidence type="ECO:0000256" key="13">
    <source>
        <dbReference type="ARBA" id="ARBA00034000"/>
    </source>
</evidence>
<evidence type="ECO:0000256" key="5">
    <source>
        <dbReference type="ARBA" id="ARBA00022676"/>
    </source>
</evidence>
<sequence length="752" mass="83767">MTKRYKHRQKRRSKVVRWQKGMRFVSSIVAGVCVSTALFLIGAAGGYSYVAAHHLPTLDVNRLASQPHITEVYDRNGKWLGNFARSEDFESIHSLQEVSPLLVQAYVDAEDKTFFKNPGIAPLSLLRACYQDVVWHHIVSGASTITQQTIKLVYFPEQQRTLERKLEEAVLAIEANHFLSKQEILIDYLNHVYFGKYDGKQIYGVKAAAHIMLGKSLQNLTPAEAAFLATIPNNPSEFHPIQHPHATLTRCHWILGEMYRCGTLSKAEYQQALNEPILKELKHPNMPLFGNHPYLMLDDIQPLVAQLLVDHGLYANRESAINALPFSGLRIYTTVDAHLQNRLEDILANNPSLSNCNLPNPVHPQQYDLLEAGMTLIDNHSGGILAMSGGRDYRDDQIDHANLARQPGSAIKPILDYAPAIDCGQLTAASILSDRPTIFSKKPLFAPKDDDGKFRGDVSVREALIHSFNVPAVETLQKISPQLGFAYLERLGLPIGAQTLTGGSSLVEKDVQLASAIGGMTHGLSVTQLTDAYTALANQGIWRQAYLIEKITDANGHLLYQAKPVSRRVFRPSTAFIVTSMLEDVVKRGTGWHIHQTYPNINIAGKTGTTDNEENGWFIGYTPDYTLGVWTGYNHNQSIPMRVYQTKMKLWEAMMKPLLNAQANFPVPETVTSALICKDTGELANLQCLMTHRAVKEYFERGSVPDKICSRIHSPIQTESKQIPSNLPVPLPDDLWPEASQPPDLIPGLTQP</sequence>
<dbReference type="EC" id="2.4.1.-" evidence="19"/>
<dbReference type="Pfam" id="PF00912">
    <property type="entry name" value="Transgly"/>
    <property type="match status" value="1"/>
</dbReference>
<evidence type="ECO:0000259" key="18">
    <source>
        <dbReference type="Pfam" id="PF00912"/>
    </source>
</evidence>
<dbReference type="Proteomes" id="UP001229209">
    <property type="component" value="Unassembled WGS sequence"/>
</dbReference>
<comment type="catalytic activity">
    <reaction evidence="14">
        <text>[GlcNAc-(1-&gt;4)-Mur2Ac(oyl-L-Ala-gamma-D-Glu-L-Lys-D-Ala-D-Ala)](n)-di-trans,octa-cis-undecaprenyl diphosphate + beta-D-GlcNAc-(1-&gt;4)-Mur2Ac(oyl-L-Ala-gamma-D-Glu-L-Lys-D-Ala-D-Ala)-di-trans,octa-cis-undecaprenyl diphosphate = [GlcNAc-(1-&gt;4)-Mur2Ac(oyl-L-Ala-gamma-D-Glu-L-Lys-D-Ala-D-Ala)](n+1)-di-trans,octa-cis-undecaprenyl diphosphate + di-trans,octa-cis-undecaprenyl diphosphate + H(+)</text>
        <dbReference type="Rhea" id="RHEA:23708"/>
        <dbReference type="Rhea" id="RHEA-COMP:9602"/>
        <dbReference type="Rhea" id="RHEA-COMP:9603"/>
        <dbReference type="ChEBI" id="CHEBI:15378"/>
        <dbReference type="ChEBI" id="CHEBI:58405"/>
        <dbReference type="ChEBI" id="CHEBI:60033"/>
        <dbReference type="ChEBI" id="CHEBI:78435"/>
        <dbReference type="EC" id="2.4.99.28"/>
    </reaction>
</comment>
<keyword evidence="9" id="KW-0573">Peptidoglycan synthesis</keyword>
<comment type="caution">
    <text evidence="19">The sequence shown here is derived from an EMBL/GenBank/DDBJ whole genome shotgun (WGS) entry which is preliminary data.</text>
</comment>
<dbReference type="Gene3D" id="3.40.710.10">
    <property type="entry name" value="DD-peptidase/beta-lactamase superfamily"/>
    <property type="match status" value="1"/>
</dbReference>
<keyword evidence="7 19" id="KW-0378">Hydrolase</keyword>
<gene>
    <name evidence="19" type="ORF">J2S04_000171</name>
</gene>
<evidence type="ECO:0000256" key="14">
    <source>
        <dbReference type="ARBA" id="ARBA00049902"/>
    </source>
</evidence>
<name>A0ABT9LSL2_9BACL</name>
<evidence type="ECO:0000256" key="8">
    <source>
        <dbReference type="ARBA" id="ARBA00022960"/>
    </source>
</evidence>
<reference evidence="19 20" key="1">
    <citation type="submission" date="2023-07" db="EMBL/GenBank/DDBJ databases">
        <title>Genomic Encyclopedia of Type Strains, Phase IV (KMG-IV): sequencing the most valuable type-strain genomes for metagenomic binning, comparative biology and taxonomic classification.</title>
        <authorList>
            <person name="Goeker M."/>
        </authorList>
    </citation>
    <scope>NUCLEOTIDE SEQUENCE [LARGE SCALE GENOMIC DNA]</scope>
    <source>
        <strain evidence="19 20">DSM 25924</strain>
    </source>
</reference>
<proteinExistence type="predicted"/>
<keyword evidence="16" id="KW-1133">Transmembrane helix</keyword>
<dbReference type="RefSeq" id="WP_306952702.1">
    <property type="nucleotide sequence ID" value="NZ_JAURUO010000001.1"/>
</dbReference>
<evidence type="ECO:0000256" key="2">
    <source>
        <dbReference type="ARBA" id="ARBA00022475"/>
    </source>
</evidence>
<dbReference type="InterPro" id="IPR001264">
    <property type="entry name" value="Glyco_trans_51"/>
</dbReference>
<keyword evidence="10 16" id="KW-0472">Membrane</keyword>
<dbReference type="GO" id="GO:0016787">
    <property type="term" value="F:hydrolase activity"/>
    <property type="evidence" value="ECO:0007669"/>
    <property type="project" value="UniProtKB-KW"/>
</dbReference>
<dbReference type="SUPFAM" id="SSF56601">
    <property type="entry name" value="beta-lactamase/transpeptidase-like"/>
    <property type="match status" value="1"/>
</dbReference>
<accession>A0ABT9LSL2</accession>
<dbReference type="EMBL" id="JAURUO010000001">
    <property type="protein sequence ID" value="MDP9727249.1"/>
    <property type="molecule type" value="Genomic_DNA"/>
</dbReference>
<evidence type="ECO:0000256" key="12">
    <source>
        <dbReference type="ARBA" id="ARBA00023316"/>
    </source>
</evidence>
<dbReference type="InterPro" id="IPR036950">
    <property type="entry name" value="PBP_transglycosylase"/>
</dbReference>